<evidence type="ECO:0000313" key="5">
    <source>
        <dbReference type="EMBL" id="GAA5147143.1"/>
    </source>
</evidence>
<dbReference type="PANTHER" id="PTHR43808:SF31">
    <property type="entry name" value="N-ACETYL-L-CITRULLINE DEACETYLASE"/>
    <property type="match status" value="1"/>
</dbReference>
<dbReference type="EC" id="3.5.1.18" evidence="3"/>
<dbReference type="Gene3D" id="3.40.630.10">
    <property type="entry name" value="Zn peptidases"/>
    <property type="match status" value="1"/>
</dbReference>
<evidence type="ECO:0000256" key="1">
    <source>
        <dbReference type="ARBA" id="ARBA00022723"/>
    </source>
</evidence>
<dbReference type="Gene3D" id="3.30.70.360">
    <property type="match status" value="1"/>
</dbReference>
<sequence>MERLIGIPRGRMKGSVENSATHRWLTTRVSSAALDLTTDAVTLTRQLVDIESVSRDEQAIADAVEAALAPLPHLTTTRRGNTVVARTDLGHDQRVVLAGHLDTVPVNRNLPSRLDEATGLLHGLGTCDMKGGDAVILRLAATVPEPTRDVTFILYESEEIETEFNGLYRLSQSDPDLMAADFAILMEPSDAVVEAGCQGTLRVEVRTTGERAHSARSWRGVNAIHAAADVLARLAGYEARRPVIDGLTYHEGLNAVGIRGGVAGNVLPDECVVEVNHRFAPDRSEAEAEAFVREFFAGYDVVLTDSAPGALPGLDRPAAAEFVDAVGGGRGAVNPKFGWTDVARFSALGVPAVNFGPGDPMLAHKQEEHVPVEHIERCERVLRTWLGGGTV</sequence>
<dbReference type="SUPFAM" id="SSF53187">
    <property type="entry name" value="Zn-dependent exopeptidases"/>
    <property type="match status" value="1"/>
</dbReference>
<dbReference type="EMBL" id="BAABKG010000002">
    <property type="protein sequence ID" value="GAA5147143.1"/>
    <property type="molecule type" value="Genomic_DNA"/>
</dbReference>
<dbReference type="Proteomes" id="UP001500221">
    <property type="component" value="Unassembled WGS sequence"/>
</dbReference>
<accession>A0ABP9PJG9</accession>
<keyword evidence="2" id="KW-0378">Hydrolase</keyword>
<dbReference type="InterPro" id="IPR002933">
    <property type="entry name" value="Peptidase_M20"/>
</dbReference>
<comment type="caution">
    <text evidence="5">The sequence shown here is derived from an EMBL/GenBank/DDBJ whole genome shotgun (WGS) entry which is preliminary data.</text>
</comment>
<evidence type="ECO:0000256" key="2">
    <source>
        <dbReference type="ARBA" id="ARBA00022801"/>
    </source>
</evidence>
<name>A0ABP9PJG9_9ACTN</name>
<gene>
    <name evidence="5" type="primary">dapE</name>
    <name evidence="5" type="ORF">GCM10023340_19090</name>
</gene>
<dbReference type="InterPro" id="IPR036264">
    <property type="entry name" value="Bact_exopeptidase_dim_dom"/>
</dbReference>
<reference evidence="6" key="1">
    <citation type="journal article" date="2019" name="Int. J. Syst. Evol. Microbiol.">
        <title>The Global Catalogue of Microorganisms (GCM) 10K type strain sequencing project: providing services to taxonomists for standard genome sequencing and annotation.</title>
        <authorList>
            <consortium name="The Broad Institute Genomics Platform"/>
            <consortium name="The Broad Institute Genome Sequencing Center for Infectious Disease"/>
            <person name="Wu L."/>
            <person name="Ma J."/>
        </authorList>
    </citation>
    <scope>NUCLEOTIDE SEQUENCE [LARGE SCALE GENOMIC DNA]</scope>
    <source>
        <strain evidence="6">JCM 18459</strain>
    </source>
</reference>
<dbReference type="Pfam" id="PF01546">
    <property type="entry name" value="Peptidase_M20"/>
    <property type="match status" value="1"/>
</dbReference>
<evidence type="ECO:0000313" key="6">
    <source>
        <dbReference type="Proteomes" id="UP001500221"/>
    </source>
</evidence>
<evidence type="ECO:0000256" key="3">
    <source>
        <dbReference type="NCBIfam" id="TIGR01900"/>
    </source>
</evidence>
<dbReference type="InterPro" id="IPR010174">
    <property type="entry name" value="Succinyl-DAP_deSuclase_DapE"/>
</dbReference>
<dbReference type="SUPFAM" id="SSF55031">
    <property type="entry name" value="Bacterial exopeptidase dimerisation domain"/>
    <property type="match status" value="1"/>
</dbReference>
<protein>
    <recommendedName>
        <fullName evidence="3">Succinyl-diaminopimelate desuccinylase</fullName>
        <ecNumber evidence="3">3.5.1.18</ecNumber>
    </recommendedName>
</protein>
<evidence type="ECO:0000259" key="4">
    <source>
        <dbReference type="Pfam" id="PF07687"/>
    </source>
</evidence>
<organism evidence="5 6">
    <name type="scientific">Nocardioides marinquilinus</name>
    <dbReference type="NCBI Taxonomy" id="1210400"/>
    <lineage>
        <taxon>Bacteria</taxon>
        <taxon>Bacillati</taxon>
        <taxon>Actinomycetota</taxon>
        <taxon>Actinomycetes</taxon>
        <taxon>Propionibacteriales</taxon>
        <taxon>Nocardioidaceae</taxon>
        <taxon>Nocardioides</taxon>
    </lineage>
</organism>
<proteinExistence type="predicted"/>
<keyword evidence="6" id="KW-1185">Reference proteome</keyword>
<dbReference type="PANTHER" id="PTHR43808">
    <property type="entry name" value="ACETYLORNITHINE DEACETYLASE"/>
    <property type="match status" value="1"/>
</dbReference>
<dbReference type="Pfam" id="PF07687">
    <property type="entry name" value="M20_dimer"/>
    <property type="match status" value="1"/>
</dbReference>
<feature type="domain" description="Peptidase M20 dimerisation" evidence="4">
    <location>
        <begin position="199"/>
        <end position="294"/>
    </location>
</feature>
<keyword evidence="1" id="KW-0479">Metal-binding</keyword>
<dbReference type="InterPro" id="IPR050072">
    <property type="entry name" value="Peptidase_M20A"/>
</dbReference>
<dbReference type="NCBIfam" id="TIGR01900">
    <property type="entry name" value="dapE-gram_pos"/>
    <property type="match status" value="1"/>
</dbReference>
<dbReference type="InterPro" id="IPR011650">
    <property type="entry name" value="Peptidase_M20_dimer"/>
</dbReference>